<dbReference type="PROSITE" id="PS50043">
    <property type="entry name" value="HTH_LUXR_2"/>
    <property type="match status" value="1"/>
</dbReference>
<dbReference type="Proteomes" id="UP000199119">
    <property type="component" value="Unassembled WGS sequence"/>
</dbReference>
<dbReference type="CDD" id="cd06170">
    <property type="entry name" value="LuxR_C_like"/>
    <property type="match status" value="1"/>
</dbReference>
<feature type="modified residue" description="4-aspartylphosphate" evidence="2">
    <location>
        <position position="71"/>
    </location>
</feature>
<accession>A0A1I2BWK3</accession>
<evidence type="ECO:0000256" key="1">
    <source>
        <dbReference type="ARBA" id="ARBA00023125"/>
    </source>
</evidence>
<dbReference type="InterPro" id="IPR039420">
    <property type="entry name" value="WalR-like"/>
</dbReference>
<dbReference type="GO" id="GO:0000160">
    <property type="term" value="P:phosphorelay signal transduction system"/>
    <property type="evidence" value="ECO:0007669"/>
    <property type="project" value="InterPro"/>
</dbReference>
<evidence type="ECO:0000313" key="6">
    <source>
        <dbReference type="Proteomes" id="UP000199119"/>
    </source>
</evidence>
<sequence>MTDTLRSPLRRTICILVVDDHELIRLGVRALLQSQALPAGVAVDLLEASSLAEALAMYECRRQAVDLVLLDLALPDAQGLSGVAQWLARYPAARIAVITGLCPAPLTQQGLQRSALDMGAVAFLPKAACLDELVGLLEQTCRWHGEGGPARAPLRPAGMGGNGGRAAFAPGGSGHPALRTLPARHVHVLQLVLEGKTNREIAQAIHLSEGTVKNYVSTLLLRFGVRSRAQLITALR</sequence>
<dbReference type="PRINTS" id="PR00038">
    <property type="entry name" value="HTHLUXR"/>
</dbReference>
<keyword evidence="2" id="KW-0597">Phosphoprotein</keyword>
<keyword evidence="1 5" id="KW-0238">DNA-binding</keyword>
<dbReference type="AlphaFoldDB" id="A0A1I2BWK3"/>
<dbReference type="STRING" id="1177982.SAMN04489711_103237"/>
<dbReference type="EMBL" id="FONX01000003">
    <property type="protein sequence ID" value="SFE60395.1"/>
    <property type="molecule type" value="Genomic_DNA"/>
</dbReference>
<dbReference type="InterPro" id="IPR036388">
    <property type="entry name" value="WH-like_DNA-bd_sf"/>
</dbReference>
<dbReference type="Gene3D" id="1.10.10.10">
    <property type="entry name" value="Winged helix-like DNA-binding domain superfamily/Winged helix DNA-binding domain"/>
    <property type="match status" value="1"/>
</dbReference>
<dbReference type="InterPro" id="IPR016032">
    <property type="entry name" value="Sig_transdc_resp-reg_C-effctor"/>
</dbReference>
<dbReference type="InterPro" id="IPR000792">
    <property type="entry name" value="Tscrpt_reg_LuxR_C"/>
</dbReference>
<dbReference type="Pfam" id="PF00072">
    <property type="entry name" value="Response_reg"/>
    <property type="match status" value="1"/>
</dbReference>
<dbReference type="Pfam" id="PF00196">
    <property type="entry name" value="GerE"/>
    <property type="match status" value="1"/>
</dbReference>
<proteinExistence type="predicted"/>
<dbReference type="PROSITE" id="PS50110">
    <property type="entry name" value="RESPONSE_REGULATORY"/>
    <property type="match status" value="1"/>
</dbReference>
<protein>
    <submittedName>
        <fullName evidence="5">DNA-binding response regulator, NarL/FixJ family, contains REC and HTH domains</fullName>
    </submittedName>
</protein>
<dbReference type="GO" id="GO:0006355">
    <property type="term" value="P:regulation of DNA-templated transcription"/>
    <property type="evidence" value="ECO:0007669"/>
    <property type="project" value="InterPro"/>
</dbReference>
<evidence type="ECO:0000259" key="4">
    <source>
        <dbReference type="PROSITE" id="PS50110"/>
    </source>
</evidence>
<dbReference type="PANTHER" id="PTHR43214">
    <property type="entry name" value="TWO-COMPONENT RESPONSE REGULATOR"/>
    <property type="match status" value="1"/>
</dbReference>
<feature type="domain" description="HTH luxR-type" evidence="3">
    <location>
        <begin position="174"/>
        <end position="236"/>
    </location>
</feature>
<dbReference type="GO" id="GO:0003677">
    <property type="term" value="F:DNA binding"/>
    <property type="evidence" value="ECO:0007669"/>
    <property type="project" value="UniProtKB-KW"/>
</dbReference>
<dbReference type="RefSeq" id="WP_245785118.1">
    <property type="nucleotide sequence ID" value="NZ_FONX01000003.1"/>
</dbReference>
<feature type="domain" description="Response regulatory" evidence="4">
    <location>
        <begin position="14"/>
        <end position="141"/>
    </location>
</feature>
<gene>
    <name evidence="5" type="ORF">SAMN04489711_103237</name>
</gene>
<evidence type="ECO:0000259" key="3">
    <source>
        <dbReference type="PROSITE" id="PS50043"/>
    </source>
</evidence>
<reference evidence="6" key="1">
    <citation type="submission" date="2016-10" db="EMBL/GenBank/DDBJ databases">
        <authorList>
            <person name="Varghese N."/>
            <person name="Submissions S."/>
        </authorList>
    </citation>
    <scope>NUCLEOTIDE SEQUENCE [LARGE SCALE GENOMIC DNA]</scope>
    <source>
        <strain evidence="6">DSM 27981</strain>
    </source>
</reference>
<dbReference type="SUPFAM" id="SSF46894">
    <property type="entry name" value="C-terminal effector domain of the bipartite response regulators"/>
    <property type="match status" value="1"/>
</dbReference>
<dbReference type="Gene3D" id="3.40.50.2300">
    <property type="match status" value="1"/>
</dbReference>
<organism evidence="5 6">
    <name type="scientific">Paracidovorax wautersii</name>
    <dbReference type="NCBI Taxonomy" id="1177982"/>
    <lineage>
        <taxon>Bacteria</taxon>
        <taxon>Pseudomonadati</taxon>
        <taxon>Pseudomonadota</taxon>
        <taxon>Betaproteobacteria</taxon>
        <taxon>Burkholderiales</taxon>
        <taxon>Comamonadaceae</taxon>
        <taxon>Paracidovorax</taxon>
    </lineage>
</organism>
<evidence type="ECO:0000256" key="2">
    <source>
        <dbReference type="PROSITE-ProRule" id="PRU00169"/>
    </source>
</evidence>
<dbReference type="SMART" id="SM00421">
    <property type="entry name" value="HTH_LUXR"/>
    <property type="match status" value="1"/>
</dbReference>
<keyword evidence="6" id="KW-1185">Reference proteome</keyword>
<dbReference type="SUPFAM" id="SSF52172">
    <property type="entry name" value="CheY-like"/>
    <property type="match status" value="1"/>
</dbReference>
<dbReference type="InterPro" id="IPR001789">
    <property type="entry name" value="Sig_transdc_resp-reg_receiver"/>
</dbReference>
<name>A0A1I2BWK3_9BURK</name>
<dbReference type="SMART" id="SM00448">
    <property type="entry name" value="REC"/>
    <property type="match status" value="1"/>
</dbReference>
<evidence type="ECO:0000313" key="5">
    <source>
        <dbReference type="EMBL" id="SFE60395.1"/>
    </source>
</evidence>
<dbReference type="InterPro" id="IPR011006">
    <property type="entry name" value="CheY-like_superfamily"/>
</dbReference>